<name>A0A427KG86_ENTCL</name>
<dbReference type="RefSeq" id="WP_125366318.1">
    <property type="nucleotide sequence ID" value="NZ_RHWT01000039.1"/>
</dbReference>
<dbReference type="CDD" id="cd20684">
    <property type="entry name" value="CdiA-CT_Yk_RNaseA-like"/>
    <property type="match status" value="1"/>
</dbReference>
<comment type="caution">
    <text evidence="2">The sequence shown here is derived from an EMBL/GenBank/DDBJ whole genome shotgun (WGS) entry which is preliminary data.</text>
</comment>
<evidence type="ECO:0000259" key="1">
    <source>
        <dbReference type="Pfam" id="PF18431"/>
    </source>
</evidence>
<dbReference type="Proteomes" id="UP000275321">
    <property type="component" value="Unassembled WGS sequence"/>
</dbReference>
<evidence type="ECO:0000313" key="3">
    <source>
        <dbReference type="Proteomes" id="UP000275321"/>
    </source>
</evidence>
<organism evidence="2 3">
    <name type="scientific">Enterobacter cloacae</name>
    <dbReference type="NCBI Taxonomy" id="550"/>
    <lineage>
        <taxon>Bacteria</taxon>
        <taxon>Pseudomonadati</taxon>
        <taxon>Pseudomonadota</taxon>
        <taxon>Gammaproteobacteria</taxon>
        <taxon>Enterobacterales</taxon>
        <taxon>Enterobacteriaceae</taxon>
        <taxon>Enterobacter</taxon>
        <taxon>Enterobacter cloacae complex</taxon>
    </lineage>
</organism>
<feature type="domain" description="Bacterial CdiA-CT RNAse A" evidence="1">
    <location>
        <begin position="160"/>
        <end position="272"/>
    </location>
</feature>
<evidence type="ECO:0000313" key="2">
    <source>
        <dbReference type="EMBL" id="RSB27392.1"/>
    </source>
</evidence>
<proteinExistence type="predicted"/>
<dbReference type="Pfam" id="PF18431">
    <property type="entry name" value="RNAse_A_bac"/>
    <property type="match status" value="1"/>
</dbReference>
<accession>A0A427KG86</accession>
<dbReference type="AlphaFoldDB" id="A0A427KG86"/>
<sequence>MEEGGMVVVMSPVQLAAVLSDKSVTEAETLSNRLLGGLGVLLGAVEMAGATALCIAPEPTGLTKAGCVVVGAHSLDAVQSAARQVITGRDTRSATWQIAVSAARELGADEDTALNIGMTVDIAVPLGFAAAIGAVRVAAIKAGRIKLIQHESVTGLKPGGHTLANHVGKTDSELLARFEKNKRLVMSSTFKDLNVAENVISRAIYLNRANIKSLLGGGKNGGRLTINYPVGQEVGYGFTRGSTQRISMRGVRIVIELQEYNGKPYYILTAFPTP</sequence>
<gene>
    <name evidence="2" type="ORF">EGK68_21520</name>
</gene>
<dbReference type="InterPro" id="IPR041436">
    <property type="entry name" value="RNAse_A_bac"/>
</dbReference>
<protein>
    <recommendedName>
        <fullName evidence="1">Bacterial CdiA-CT RNAse A domain-containing protein</fullName>
    </recommendedName>
</protein>
<reference evidence="2 3" key="1">
    <citation type="submission" date="2018-10" db="EMBL/GenBank/DDBJ databases">
        <title>Transmission dynamics of multidrug resistant bacteria on intensive care unit surfaces.</title>
        <authorList>
            <person name="D'Souza A.W."/>
            <person name="Potter R.F."/>
            <person name="Wallace M."/>
            <person name="Shupe A."/>
            <person name="Patel S."/>
            <person name="Sun S."/>
            <person name="Gul D."/>
            <person name="Kwon J.H."/>
            <person name="Andleeb S."/>
            <person name="Burnham C.-A.D."/>
            <person name="Dantas G."/>
        </authorList>
    </citation>
    <scope>NUCLEOTIDE SEQUENCE [LARGE SCALE GENOMIC DNA]</scope>
    <source>
        <strain evidence="2 3">EC_073</strain>
    </source>
</reference>
<dbReference type="EMBL" id="RHWT01000039">
    <property type="protein sequence ID" value="RSB27392.1"/>
    <property type="molecule type" value="Genomic_DNA"/>
</dbReference>